<keyword evidence="3" id="KW-1185">Reference proteome</keyword>
<proteinExistence type="predicted"/>
<gene>
    <name evidence="2" type="ORF">CYCCA115_LOCUS3862</name>
</gene>
<dbReference type="Proteomes" id="UP001295423">
    <property type="component" value="Unassembled WGS sequence"/>
</dbReference>
<evidence type="ECO:0000313" key="3">
    <source>
        <dbReference type="Proteomes" id="UP001295423"/>
    </source>
</evidence>
<evidence type="ECO:0000313" key="2">
    <source>
        <dbReference type="EMBL" id="CAJ1934522.1"/>
    </source>
</evidence>
<evidence type="ECO:0000256" key="1">
    <source>
        <dbReference type="SAM" id="SignalP"/>
    </source>
</evidence>
<comment type="caution">
    <text evidence="2">The sequence shown here is derived from an EMBL/GenBank/DDBJ whole genome shotgun (WGS) entry which is preliminary data.</text>
</comment>
<organism evidence="2 3">
    <name type="scientific">Cylindrotheca closterium</name>
    <dbReference type="NCBI Taxonomy" id="2856"/>
    <lineage>
        <taxon>Eukaryota</taxon>
        <taxon>Sar</taxon>
        <taxon>Stramenopiles</taxon>
        <taxon>Ochrophyta</taxon>
        <taxon>Bacillariophyta</taxon>
        <taxon>Bacillariophyceae</taxon>
        <taxon>Bacillariophycidae</taxon>
        <taxon>Bacillariales</taxon>
        <taxon>Bacillariaceae</taxon>
        <taxon>Cylindrotheca</taxon>
    </lineage>
</organism>
<reference evidence="2" key="1">
    <citation type="submission" date="2023-08" db="EMBL/GenBank/DDBJ databases">
        <authorList>
            <person name="Audoor S."/>
            <person name="Bilcke G."/>
        </authorList>
    </citation>
    <scope>NUCLEOTIDE SEQUENCE</scope>
</reference>
<dbReference type="AlphaFoldDB" id="A0AAD2CJ03"/>
<name>A0AAD2CJ03_9STRA</name>
<keyword evidence="1" id="KW-0732">Signal</keyword>
<feature type="chain" id="PRO_5042001335" evidence="1">
    <location>
        <begin position="20"/>
        <end position="237"/>
    </location>
</feature>
<sequence>MKLLLSIALALVATNPIEAQCDYNFCGGGVTNPTTIITSPGGTQAPCALIQTGINLGQVSAEQCLGLPEIEKTCCPADGSTGGDSGATTQTCFVCDGDVTFNEEKTWRGEKICASFDTSLAALPSGTVCDAAKGAANLNLNMPSFCECEGAVAPNLCSVCGDNQDVNMDAIVPDTNGQITCSAGVDYVKHLKNEAACSVFVTDSVKATCCAEKSGALGLALSSFATVLMVVGLAVAI</sequence>
<accession>A0AAD2CJ03</accession>
<protein>
    <submittedName>
        <fullName evidence="2">Uncharacterized protein</fullName>
    </submittedName>
</protein>
<feature type="signal peptide" evidence="1">
    <location>
        <begin position="1"/>
        <end position="19"/>
    </location>
</feature>
<dbReference type="EMBL" id="CAKOGP040000335">
    <property type="protein sequence ID" value="CAJ1934522.1"/>
    <property type="molecule type" value="Genomic_DNA"/>
</dbReference>